<dbReference type="GO" id="GO:0005509">
    <property type="term" value="F:calcium ion binding"/>
    <property type="evidence" value="ECO:0007669"/>
    <property type="project" value="InterPro"/>
</dbReference>
<dbReference type="KEGG" id="mbur:EQU24_15540"/>
<keyword evidence="3" id="KW-1185">Reference proteome</keyword>
<reference evidence="3" key="1">
    <citation type="journal article" date="2019" name="J. Bacteriol.">
        <title>A Mutagenic Screen Identifies a TonB-Dependent Receptor Required for the Lanthanide Metal Switch in the Type I Methanotroph 'Methylotuvimicrobium buryatense' 5GB1C.</title>
        <authorList>
            <person name="Groom J.D."/>
            <person name="Ford S.M."/>
            <person name="Pesesky M.W."/>
            <person name="Lidstrom M.E."/>
        </authorList>
    </citation>
    <scope>NUCLEOTIDE SEQUENCE [LARGE SCALE GENOMIC DNA]</scope>
    <source>
        <strain evidence="3">5GB1C</strain>
    </source>
</reference>
<dbReference type="PROSITE" id="PS50222">
    <property type="entry name" value="EF_HAND_2"/>
    <property type="match status" value="1"/>
</dbReference>
<dbReference type="InterPro" id="IPR002048">
    <property type="entry name" value="EF_hand_dom"/>
</dbReference>
<gene>
    <name evidence="2" type="ORF">EQU24_15540</name>
</gene>
<dbReference type="Proteomes" id="UP000305881">
    <property type="component" value="Chromosome"/>
</dbReference>
<dbReference type="EMBL" id="CP035467">
    <property type="protein sequence ID" value="QCW83500.1"/>
    <property type="molecule type" value="Genomic_DNA"/>
</dbReference>
<dbReference type="OrthoDB" id="5741839at2"/>
<dbReference type="RefSeq" id="WP_017842715.1">
    <property type="nucleotide sequence ID" value="NZ_CP035467.1"/>
</dbReference>
<accession>A0A4P9USJ0</accession>
<evidence type="ECO:0000259" key="1">
    <source>
        <dbReference type="PROSITE" id="PS50222"/>
    </source>
</evidence>
<name>A0A4P9USJ0_METBY</name>
<organism evidence="2 3">
    <name type="scientific">Methylotuvimicrobium buryatense</name>
    <name type="common">Methylomicrobium buryatense</name>
    <dbReference type="NCBI Taxonomy" id="95641"/>
    <lineage>
        <taxon>Bacteria</taxon>
        <taxon>Pseudomonadati</taxon>
        <taxon>Pseudomonadota</taxon>
        <taxon>Gammaproteobacteria</taxon>
        <taxon>Methylococcales</taxon>
        <taxon>Methylococcaceae</taxon>
        <taxon>Methylotuvimicrobium</taxon>
    </lineage>
</organism>
<feature type="domain" description="EF-hand" evidence="1">
    <location>
        <begin position="74"/>
        <end position="98"/>
    </location>
</feature>
<protein>
    <recommendedName>
        <fullName evidence="1">EF-hand domain-containing protein</fullName>
    </recommendedName>
</protein>
<dbReference type="STRING" id="675511.GCA_000341735_04344"/>
<dbReference type="InterPro" id="IPR018247">
    <property type="entry name" value="EF_Hand_1_Ca_BS"/>
</dbReference>
<proteinExistence type="predicted"/>
<dbReference type="PROSITE" id="PS00018">
    <property type="entry name" value="EF_HAND_1"/>
    <property type="match status" value="1"/>
</dbReference>
<sequence length="2133" mass="223153">MAAHSLDIAQSYMETLRSYGLEFNIRQSNNLTNRMINRLENRGQTPENVADWLMSRVGIKQQLRKLVRQGELPEFDLDGNGRLSRAEMLNAVSILAETAVEEAPTNGSTPPPPDPSITTLTLTQIPTQYTTTLKWGDVDADMAIDFMQSVLRLNLNQLGWMQDGQLTASIENITINDVTGGLGSTVIVDVEGEGFEFFVNSPVALYASILFGLNQDTETTQTGIVLTPTENNGGSFENGITSDADNHIIAGRPELLHGAYIDGGGGYNTLEVDMKGFFAQPFQLLNIQEIHVQNLPNVYSFSETIFGDSANFPIPDVYDWWYWGNSDSYWGSSTNSILDLSRASSLERLVINEGDFSGLRPLGDLYLVGIKADAVARLEGNFTEDVNLFYGRGLGNAINLEFANVTMSGGELVLGHNAGTVNLLSEGRLNVLESVDFGSFLRELVITGNAELAILDDLSFAFNEAHIDASANTGGLRVSITDITGDTEGYGNLEEVTIKGSQARDVIEISGTADGVWLDIDTGAGRDTLILDGVDAGAGSKLAGTTLTLHVKGDTKLDFVNIDDVQVTSVVLFSDSDLVISQQQFAAWGGVLTNNHRDDIEITVVVSQDATLSDLMAGFDLDSDIKLNFDIKKNVTLTLTAEELHKFVAQDGIVLGNDDSQGKVIVTDAGLGFSQDNQSAYATGGTIGGDLDNLTIIRNVNGFERPAKDPFSDTLTIDTTGTEGVVIDANDLSGVNDDEDAFSVNVQKLLIKGDQPVTFNAPVEFLQNDFTIDFSELTGQLINLEVLNFEDVKNVIGNGAADSRIDVQFTGQVGAEGNVNGLKSVGVSTYVVTGATGPGAATVATFEEAVIEYFKNPGPTAGTALRAAYEALRAEGAGLPAIPVGTAPVQSNFVLSQFGLTAGAPVPEGFSAASVFATFYVCDLTEGVTTLGLQGTDTVMFAQMKWDVELLLEGDGYLNWNDLPKAMGNPNLSNIGTLIGEFYFAGAHAVVNINNQGQELGLQSDGVTPRAFAVDGIVLDNAGDVTINVEEGNAIIGNLSADIATAVSVNSANDVQLWLDSNSFEDGNLETIDLSGVEGAGIIGVGSFDGTHGLTDFTATTLDFSSVDLIDVDAIALADGSALVLNIGQLLDTTLVAAFAPGGQAFVNIGNLNDEVFSIEGLDLPDGIIFGTVTVAALTEVTLDPLTDLSGITQLIVPEGTTLTMSAEQFKQLVDSEATIVTEGTGDDQASVIVDLNGDLTIGEDDEFTIDGSNVSFSMADGETLNVETFSLADGLQVTGDAAAVVKPLVNFLFDSDGNGNVEFSSTINVGAYQDVDLRILDALLDNFYIDVNENGAADPGENSQSIEDLLADLANANILNIYQEETVIALDPRDRVVVVEPQASPDGIEFSAVGSLADFVRSIDLTLQADANNAARIDGDIFINDGSVRAGYTMLTINTVDVDGAAVGPVVIAGGVLSDSAKAGSAGELLSIEINAGVDLAITDAIVFNTEGTEDVTATLVLRGAADVTVKALDTTDPQITSLVIDSAGYTGTLTVTGGSDSLELGEGTTSVVISGSGDVVLDTDEGADNNNGVDGQDLTSFDASGLTGSLTVGVIESVSSTEFTFTAAQGPTTLTLGYDDDGSASLTLNAAAEDDAGWTFNLNDNSVMTIDGDGVAFTAGTLAISGGTVVITNEVDLTALDLNFENVTIQLAADARLELTAEQLDGLNAAGNTFEKLAHDEDEGEEAGLVVVTGIEGDLTAGNEDLDEDLDLSNADRLELSGDATLSGTQVSGIIVIGVGFELTLVNVDAETDLSGIDVDSLMSLIVQADAGATTLQLSASVISGVTLTVEGEALETVEVLGVEEVVGAEGDADEGDINADFSDLSVKDNVNVVFQLDATGGAHLNDANFGATVSGTGSTTLAILGTGTLSSEGFELLPVGTVEIGEDATLALSVVQHAVVGSNVEGEGTLQVVELGSTGSTGPITAAVLNEDRVDYLFSFSEADDLDAAPLVTIENFVADSALALDKLDFTALFGGEQSYTRITAPFNVVNQTGTSDILSFVGLGDVSDEIDLAGALNVGIFSAVEANFGFESQRMFFVQDGDNTVGYLWQDSEGSEGFDGLVQHTELTQLVQLTGVSVDDLINANFAIA</sequence>
<evidence type="ECO:0000313" key="2">
    <source>
        <dbReference type="EMBL" id="QCW83500.1"/>
    </source>
</evidence>
<evidence type="ECO:0000313" key="3">
    <source>
        <dbReference type="Proteomes" id="UP000305881"/>
    </source>
</evidence>